<dbReference type="Proteomes" id="UP000443353">
    <property type="component" value="Unassembled WGS sequence"/>
</dbReference>
<evidence type="ECO:0000313" key="2">
    <source>
        <dbReference type="EMBL" id="MVW59639.1"/>
    </source>
</evidence>
<gene>
    <name evidence="2" type="ORF">GPY61_06825</name>
</gene>
<dbReference type="AlphaFoldDB" id="A0A7X3FYE0"/>
<protein>
    <submittedName>
        <fullName evidence="2">Uncharacterized protein</fullName>
    </submittedName>
</protein>
<dbReference type="EMBL" id="WSES01000002">
    <property type="protein sequence ID" value="MVW59639.1"/>
    <property type="molecule type" value="Genomic_DNA"/>
</dbReference>
<name>A0A7X3FYE0_9BURK</name>
<keyword evidence="3" id="KW-1185">Reference proteome</keyword>
<proteinExistence type="predicted"/>
<evidence type="ECO:0000313" key="3">
    <source>
        <dbReference type="Proteomes" id="UP000443353"/>
    </source>
</evidence>
<feature type="region of interest" description="Disordered" evidence="1">
    <location>
        <begin position="393"/>
        <end position="413"/>
    </location>
</feature>
<accession>A0A7X3FYE0</accession>
<comment type="caution">
    <text evidence="2">The sequence shown here is derived from an EMBL/GenBank/DDBJ whole genome shotgun (WGS) entry which is preliminary data.</text>
</comment>
<sequence length="1269" mass="134413">MSRVVDPYRFYARAALTNWAHINRARDPQDQRWAEEWRRRGIEGYAMAQLRWSINPQLAPELPDEDYGMPGGPFTVWARLPSEKEMRDIPFHTYQNQDGATIVWWMGDPLVYVTLGIDVTAANANLAALNGPVAIDALEIIETVGTGQRQVLLWGTSIVAVAIASPGPVGVLSVRGITAHDYANSDAWRPLEIVGLPVEPSAWSDVGRHADKQGMVGALTAPDGAARDRLRRGAAPFGWPGTLGPNPAPAWALPDFDGLVKEVRQDLLPRLHPVLKMPPVLQALQRDLVNIPGPSGAGGTLGDPSTASLPPLGLAFIAAGSDPLLALALGFGTAYPAAQVTSGGSVTPGAVAIPSRMMDFMVTATWDKGMDGTSGPLEMAALAIGAPPPVRPPAPNALQAQAQSHSRPHAADQPWSAAARVSWDRLPRFKLLTTSSFAFARANPVTPAVAADAIMRPRPSGGLAPITLASNAKDKETTRHSAVDSSLVLPLTAAGLALRYGIALQDIWGQWSVWGTVDHADQQPALDRPRVLRCALDAAVPASGRVCAGTLTVELAWDWEVRRPLRIELRSRLFGAPQRSHTPPPDTTLPAGLQTSLAVPPAAPLVLPFSGDQVSPLPPNVTVDYFDIDGNLVAPGPVGADDVRRYRITVSGLQLDYNANGHIGVAVWTRVRERAQPLRDSAWLAPLVSGSAMEPGPNIAYASDPIPPAPEPPEIVKRASLADARGEHHARVSWAPAAGATGYFIYTATESAILAKVGDPDRPAPDPTQTYTERLAFLRDCLAASTDNFRALFTRVNTKAQPETSADLVLPRGTKEIHLFTMVAVNAGNVESNWPAPADNEQRVVAIAAADIATPAPPRLEIRRLDQPAATPKFAVHVDLASQPGARVARYQLFRTRVEAAAMALDTMGPPVAAIEATGGGWTVHGLDGDAAALADATGTDQPDGSWKKVWYRAVAWAHPDPDRALLPGRSPPSNAMSVVIPPDGPPNLSPLTAEWPGGPVQDVLVHFTSTAPVAKTALGPHKLAVDAQVLSGPSKSAPDPLLLEAFELQAVPAAPPAPPLSGTWRTSATQYALRLRRGSVDDRVAVVVRMTDPLGRTTERVLTVASGPVDPAPDVLDLEMHVVKPNVVNATWRSSAPIPPRAGGKYTIKVTVAAPKKPILTPAPVPHPIVQPHGVAALLAKKAVALETLDVVRGPIIKLPGQVTVIEMALADVPVVGKAPLPGQPWQLVRLNSAHGVTSYGLTYNGAAASVTVRITAPDGRFAEQVAK</sequence>
<reference evidence="2 3" key="1">
    <citation type="submission" date="2019-12" db="EMBL/GenBank/DDBJ databases">
        <authorList>
            <person name="Li C."/>
            <person name="Zhao J."/>
        </authorList>
    </citation>
    <scope>NUCLEOTIDE SEQUENCE [LARGE SCALE GENOMIC DNA]</scope>
    <source>
        <strain evidence="2 3">NEAU-DD11</strain>
    </source>
</reference>
<organism evidence="2 3">
    <name type="scientific">Massilia cellulosiltytica</name>
    <dbReference type="NCBI Taxonomy" id="2683234"/>
    <lineage>
        <taxon>Bacteria</taxon>
        <taxon>Pseudomonadati</taxon>
        <taxon>Pseudomonadota</taxon>
        <taxon>Betaproteobacteria</taxon>
        <taxon>Burkholderiales</taxon>
        <taxon>Oxalobacteraceae</taxon>
        <taxon>Telluria group</taxon>
        <taxon>Massilia</taxon>
    </lineage>
</organism>
<dbReference type="RefSeq" id="WP_160407796.1">
    <property type="nucleotide sequence ID" value="NZ_WSES01000002.1"/>
</dbReference>
<evidence type="ECO:0000256" key="1">
    <source>
        <dbReference type="SAM" id="MobiDB-lite"/>
    </source>
</evidence>